<keyword evidence="10" id="KW-1185">Reference proteome</keyword>
<evidence type="ECO:0000256" key="6">
    <source>
        <dbReference type="ARBA" id="ARBA00023125"/>
    </source>
</evidence>
<proteinExistence type="inferred from homology"/>
<dbReference type="Pfam" id="PF02586">
    <property type="entry name" value="SRAP"/>
    <property type="match status" value="1"/>
</dbReference>
<dbReference type="GO" id="GO:0008233">
    <property type="term" value="F:peptidase activity"/>
    <property type="evidence" value="ECO:0007669"/>
    <property type="project" value="UniProtKB-KW"/>
</dbReference>
<comment type="similarity">
    <text evidence="1 8">Belongs to the SOS response-associated peptidase family.</text>
</comment>
<sequence>MCGRFALTGKPAEVERVFGLAEGDDFPPRFNIAPTQPVMMVVPAPPRAQGSNLPHRQAVLVRWGLIPSWAKNTQDVSLMFNARSESAAVKPSFRTAMRHRRTLVPASGFYEWRKLNDGRTQAYWLRPRDGGVIAFGGLMESWSEPGGCEIDTGAILTTRASADIRDIHERMPVVIRPEHFDHWLNCWTNEPRHVEELLQPVEEGFFEAIAVSDLVNNVANTSPEIQAEVKAKAPRRSEKKAEATAQLQLF</sequence>
<dbReference type="Proteomes" id="UP000636264">
    <property type="component" value="Unassembled WGS sequence"/>
</dbReference>
<keyword evidence="6" id="KW-0238">DNA-binding</keyword>
<reference evidence="9" key="1">
    <citation type="journal article" date="2014" name="Int. J. Syst. Evol. Microbiol.">
        <title>Complete genome sequence of Corynebacterium casei LMG S-19264T (=DSM 44701T), isolated from a smear-ripened cheese.</title>
        <authorList>
            <consortium name="US DOE Joint Genome Institute (JGI-PGF)"/>
            <person name="Walter F."/>
            <person name="Albersmeier A."/>
            <person name="Kalinowski J."/>
            <person name="Ruckert C."/>
        </authorList>
    </citation>
    <scope>NUCLEOTIDE SEQUENCE</scope>
    <source>
        <strain evidence="9">CGMCC 1.15320</strain>
    </source>
</reference>
<name>A0A916S1H9_9HYPH</name>
<evidence type="ECO:0000256" key="1">
    <source>
        <dbReference type="ARBA" id="ARBA00008136"/>
    </source>
</evidence>
<organism evidence="9 10">
    <name type="scientific">Nitratireductor aestuarii</name>
    <dbReference type="NCBI Taxonomy" id="1735103"/>
    <lineage>
        <taxon>Bacteria</taxon>
        <taxon>Pseudomonadati</taxon>
        <taxon>Pseudomonadota</taxon>
        <taxon>Alphaproteobacteria</taxon>
        <taxon>Hyphomicrobiales</taxon>
        <taxon>Phyllobacteriaceae</taxon>
        <taxon>Nitratireductor</taxon>
    </lineage>
</organism>
<evidence type="ECO:0000256" key="4">
    <source>
        <dbReference type="ARBA" id="ARBA00022801"/>
    </source>
</evidence>
<dbReference type="SUPFAM" id="SSF143081">
    <property type="entry name" value="BB1717-like"/>
    <property type="match status" value="1"/>
</dbReference>
<dbReference type="PANTHER" id="PTHR13604:SF0">
    <property type="entry name" value="ABASIC SITE PROCESSING PROTEIN HMCES"/>
    <property type="match status" value="1"/>
</dbReference>
<keyword evidence="5" id="KW-0190">Covalent protein-DNA linkage</keyword>
<dbReference type="GO" id="GO:0106300">
    <property type="term" value="P:protein-DNA covalent cross-linking repair"/>
    <property type="evidence" value="ECO:0007669"/>
    <property type="project" value="InterPro"/>
</dbReference>
<gene>
    <name evidence="9" type="ORF">GCM10011385_38110</name>
</gene>
<dbReference type="EMBL" id="BMIF01000017">
    <property type="protein sequence ID" value="GGA80238.1"/>
    <property type="molecule type" value="Genomic_DNA"/>
</dbReference>
<evidence type="ECO:0000256" key="2">
    <source>
        <dbReference type="ARBA" id="ARBA00022670"/>
    </source>
</evidence>
<keyword evidence="2 8" id="KW-0645">Protease</keyword>
<dbReference type="Gene3D" id="3.90.1680.10">
    <property type="entry name" value="SOS response associated peptidase-like"/>
    <property type="match status" value="1"/>
</dbReference>
<dbReference type="InterPro" id="IPR003738">
    <property type="entry name" value="SRAP"/>
</dbReference>
<keyword evidence="4 8" id="KW-0378">Hydrolase</keyword>
<protein>
    <recommendedName>
        <fullName evidence="8">Abasic site processing protein</fullName>
        <ecNumber evidence="8">3.4.-.-</ecNumber>
    </recommendedName>
</protein>
<dbReference type="GO" id="GO:0006508">
    <property type="term" value="P:proteolysis"/>
    <property type="evidence" value="ECO:0007669"/>
    <property type="project" value="UniProtKB-KW"/>
</dbReference>
<dbReference type="EC" id="3.4.-.-" evidence="8"/>
<evidence type="ECO:0000256" key="8">
    <source>
        <dbReference type="RuleBase" id="RU364100"/>
    </source>
</evidence>
<accession>A0A916S1H9</accession>
<dbReference type="GO" id="GO:0003697">
    <property type="term" value="F:single-stranded DNA binding"/>
    <property type="evidence" value="ECO:0007669"/>
    <property type="project" value="InterPro"/>
</dbReference>
<dbReference type="PANTHER" id="PTHR13604">
    <property type="entry name" value="DC12-RELATED"/>
    <property type="match status" value="1"/>
</dbReference>
<evidence type="ECO:0000256" key="7">
    <source>
        <dbReference type="ARBA" id="ARBA00023239"/>
    </source>
</evidence>
<dbReference type="GO" id="GO:0016829">
    <property type="term" value="F:lyase activity"/>
    <property type="evidence" value="ECO:0007669"/>
    <property type="project" value="UniProtKB-KW"/>
</dbReference>
<evidence type="ECO:0000313" key="10">
    <source>
        <dbReference type="Proteomes" id="UP000636264"/>
    </source>
</evidence>
<dbReference type="AlphaFoldDB" id="A0A916S1H9"/>
<keyword evidence="7" id="KW-0456">Lyase</keyword>
<evidence type="ECO:0000256" key="5">
    <source>
        <dbReference type="ARBA" id="ARBA00023124"/>
    </source>
</evidence>
<reference evidence="9" key="2">
    <citation type="submission" date="2020-09" db="EMBL/GenBank/DDBJ databases">
        <authorList>
            <person name="Sun Q."/>
            <person name="Zhou Y."/>
        </authorList>
    </citation>
    <scope>NUCLEOTIDE SEQUENCE</scope>
    <source>
        <strain evidence="9">CGMCC 1.15320</strain>
    </source>
</reference>
<dbReference type="InterPro" id="IPR036590">
    <property type="entry name" value="SRAP-like"/>
</dbReference>
<comment type="caution">
    <text evidence="9">The sequence shown here is derived from an EMBL/GenBank/DDBJ whole genome shotgun (WGS) entry which is preliminary data.</text>
</comment>
<evidence type="ECO:0000313" key="9">
    <source>
        <dbReference type="EMBL" id="GGA80238.1"/>
    </source>
</evidence>
<dbReference type="RefSeq" id="WP_188722707.1">
    <property type="nucleotide sequence ID" value="NZ_BMIF01000017.1"/>
</dbReference>
<evidence type="ECO:0000256" key="3">
    <source>
        <dbReference type="ARBA" id="ARBA00022763"/>
    </source>
</evidence>
<keyword evidence="3" id="KW-0227">DNA damage</keyword>